<feature type="region of interest" description="Disordered" evidence="1">
    <location>
        <begin position="32"/>
        <end position="77"/>
    </location>
</feature>
<evidence type="ECO:0000313" key="2">
    <source>
        <dbReference type="EMBL" id="SNS01640.1"/>
    </source>
</evidence>
<keyword evidence="3" id="KW-1185">Reference proteome</keyword>
<evidence type="ECO:0000256" key="1">
    <source>
        <dbReference type="SAM" id="MobiDB-lite"/>
    </source>
</evidence>
<dbReference type="AlphaFoldDB" id="A0AA94LL50"/>
<gene>
    <name evidence="2" type="ORF">SAMN06265364_12837</name>
</gene>
<accession>A0AA94LL50</accession>
<protein>
    <submittedName>
        <fullName evidence="2">Uncharacterized protein</fullName>
    </submittedName>
</protein>
<evidence type="ECO:0000313" key="3">
    <source>
        <dbReference type="Proteomes" id="UP000198427"/>
    </source>
</evidence>
<name>A0AA94LL50_9BACT</name>
<comment type="caution">
    <text evidence="2">The sequence shown here is derived from an EMBL/GenBank/DDBJ whole genome shotgun (WGS) entry which is preliminary data.</text>
</comment>
<organism evidence="2 3">
    <name type="scientific">Prevotella jejuni</name>
    <dbReference type="NCBI Taxonomy" id="1177574"/>
    <lineage>
        <taxon>Bacteria</taxon>
        <taxon>Pseudomonadati</taxon>
        <taxon>Bacteroidota</taxon>
        <taxon>Bacteroidia</taxon>
        <taxon>Bacteroidales</taxon>
        <taxon>Prevotellaceae</taxon>
        <taxon>Prevotella</taxon>
    </lineage>
</organism>
<feature type="non-terminal residue" evidence="2">
    <location>
        <position position="1"/>
    </location>
</feature>
<dbReference type="Proteomes" id="UP000198427">
    <property type="component" value="Unassembled WGS sequence"/>
</dbReference>
<dbReference type="EMBL" id="FZNZ01000028">
    <property type="protein sequence ID" value="SNS01640.1"/>
    <property type="molecule type" value="Genomic_DNA"/>
</dbReference>
<sequence>QMKIMEKVKRAYAQPACGFVCTEIETLMNQASGSAGTIGHGSQAGDAKQAPVWMDNEEDEEEEKSSWVSTRRSDLWD</sequence>
<proteinExistence type="predicted"/>
<dbReference type="RefSeq" id="WP_217899701.1">
    <property type="nucleotide sequence ID" value="NZ_FZNZ01000028.1"/>
</dbReference>
<reference evidence="2 3" key="1">
    <citation type="submission" date="2017-06" db="EMBL/GenBank/DDBJ databases">
        <authorList>
            <person name="Varghese N."/>
            <person name="Submissions S."/>
        </authorList>
    </citation>
    <scope>NUCLEOTIDE SEQUENCE [LARGE SCALE GENOMIC DNA]</scope>
    <source>
        <strain evidence="2 3">DSM 26989</strain>
    </source>
</reference>